<reference evidence="1 2" key="2">
    <citation type="journal article" date="2022" name="Mol. Ecol. Resour.">
        <title>The genomes of chicory, endive, great burdock and yacon provide insights into Asteraceae paleo-polyploidization history and plant inulin production.</title>
        <authorList>
            <person name="Fan W."/>
            <person name="Wang S."/>
            <person name="Wang H."/>
            <person name="Wang A."/>
            <person name="Jiang F."/>
            <person name="Liu H."/>
            <person name="Zhao H."/>
            <person name="Xu D."/>
            <person name="Zhang Y."/>
        </authorList>
    </citation>
    <scope>NUCLEOTIDE SEQUENCE [LARGE SCALE GENOMIC DNA]</scope>
    <source>
        <strain evidence="2">cv. Yunnan</strain>
        <tissue evidence="1">Leaves</tissue>
    </source>
</reference>
<organism evidence="1 2">
    <name type="scientific">Smallanthus sonchifolius</name>
    <dbReference type="NCBI Taxonomy" id="185202"/>
    <lineage>
        <taxon>Eukaryota</taxon>
        <taxon>Viridiplantae</taxon>
        <taxon>Streptophyta</taxon>
        <taxon>Embryophyta</taxon>
        <taxon>Tracheophyta</taxon>
        <taxon>Spermatophyta</taxon>
        <taxon>Magnoliopsida</taxon>
        <taxon>eudicotyledons</taxon>
        <taxon>Gunneridae</taxon>
        <taxon>Pentapetalae</taxon>
        <taxon>asterids</taxon>
        <taxon>campanulids</taxon>
        <taxon>Asterales</taxon>
        <taxon>Asteraceae</taxon>
        <taxon>Asteroideae</taxon>
        <taxon>Heliantheae alliance</taxon>
        <taxon>Millerieae</taxon>
        <taxon>Smallanthus</taxon>
    </lineage>
</organism>
<dbReference type="EMBL" id="CM042024">
    <property type="protein sequence ID" value="KAI3811314.1"/>
    <property type="molecule type" value="Genomic_DNA"/>
</dbReference>
<sequence length="119" mass="13703">MQGRLHVREVLDNNGNLVSILHSTFYQSCDDAWRRMIIVIVCGSSSSLLLDVTLSWLHFKIVLTNSFHSPNTPSFWEPDDGYGCKQLFRDTFLIEGFHVCLFVWWHGRWLVASVLVCDG</sequence>
<evidence type="ECO:0000313" key="1">
    <source>
        <dbReference type="EMBL" id="KAI3811314.1"/>
    </source>
</evidence>
<gene>
    <name evidence="1" type="ORF">L1987_21035</name>
</gene>
<name>A0ACB9ISR5_9ASTR</name>
<protein>
    <submittedName>
        <fullName evidence="1">Uncharacterized protein</fullName>
    </submittedName>
</protein>
<accession>A0ACB9ISR5</accession>
<evidence type="ECO:0000313" key="2">
    <source>
        <dbReference type="Proteomes" id="UP001056120"/>
    </source>
</evidence>
<reference evidence="2" key="1">
    <citation type="journal article" date="2022" name="Mol. Ecol. Resour.">
        <title>The genomes of chicory, endive, great burdock and yacon provide insights into Asteraceae palaeo-polyploidization history and plant inulin production.</title>
        <authorList>
            <person name="Fan W."/>
            <person name="Wang S."/>
            <person name="Wang H."/>
            <person name="Wang A."/>
            <person name="Jiang F."/>
            <person name="Liu H."/>
            <person name="Zhao H."/>
            <person name="Xu D."/>
            <person name="Zhang Y."/>
        </authorList>
    </citation>
    <scope>NUCLEOTIDE SEQUENCE [LARGE SCALE GENOMIC DNA]</scope>
    <source>
        <strain evidence="2">cv. Yunnan</strain>
    </source>
</reference>
<proteinExistence type="predicted"/>
<comment type="caution">
    <text evidence="1">The sequence shown here is derived from an EMBL/GenBank/DDBJ whole genome shotgun (WGS) entry which is preliminary data.</text>
</comment>
<keyword evidence="2" id="KW-1185">Reference proteome</keyword>
<dbReference type="Proteomes" id="UP001056120">
    <property type="component" value="Linkage Group LG07"/>
</dbReference>